<accession>A0A3N4LSZ9</accession>
<gene>
    <name evidence="2" type="ORF">L211DRAFT_851723</name>
</gene>
<protein>
    <submittedName>
        <fullName evidence="2">Uncharacterized protein</fullName>
    </submittedName>
</protein>
<evidence type="ECO:0000313" key="2">
    <source>
        <dbReference type="EMBL" id="RPB21125.1"/>
    </source>
</evidence>
<sequence length="158" mass="17285">MIKPLFALSSLSPASLLSSIVQQMEKQNDVYGAIHYILVQNMIYQRRRFTEISYAEIHMKGWNWSGDPTQGHFKLSATRAVCGGPLYSNRIRALSTSPNVNASIGALYPRSASTKWSMKNQETSARAASLGKKSITKTCSFSGRGTTSGGSNAFRTTP</sequence>
<dbReference type="AlphaFoldDB" id="A0A3N4LSZ9"/>
<keyword evidence="3" id="KW-1185">Reference proteome</keyword>
<evidence type="ECO:0000313" key="3">
    <source>
        <dbReference type="Proteomes" id="UP000267821"/>
    </source>
</evidence>
<evidence type="ECO:0000256" key="1">
    <source>
        <dbReference type="SAM" id="SignalP"/>
    </source>
</evidence>
<name>A0A3N4LSZ9_9PEZI</name>
<reference evidence="2 3" key="1">
    <citation type="journal article" date="2018" name="Nat. Ecol. Evol.">
        <title>Pezizomycetes genomes reveal the molecular basis of ectomycorrhizal truffle lifestyle.</title>
        <authorList>
            <person name="Murat C."/>
            <person name="Payen T."/>
            <person name="Noel B."/>
            <person name="Kuo A."/>
            <person name="Morin E."/>
            <person name="Chen J."/>
            <person name="Kohler A."/>
            <person name="Krizsan K."/>
            <person name="Balestrini R."/>
            <person name="Da Silva C."/>
            <person name="Montanini B."/>
            <person name="Hainaut M."/>
            <person name="Levati E."/>
            <person name="Barry K.W."/>
            <person name="Belfiori B."/>
            <person name="Cichocki N."/>
            <person name="Clum A."/>
            <person name="Dockter R.B."/>
            <person name="Fauchery L."/>
            <person name="Guy J."/>
            <person name="Iotti M."/>
            <person name="Le Tacon F."/>
            <person name="Lindquist E.A."/>
            <person name="Lipzen A."/>
            <person name="Malagnac F."/>
            <person name="Mello A."/>
            <person name="Molinier V."/>
            <person name="Miyauchi S."/>
            <person name="Poulain J."/>
            <person name="Riccioni C."/>
            <person name="Rubini A."/>
            <person name="Sitrit Y."/>
            <person name="Splivallo R."/>
            <person name="Traeger S."/>
            <person name="Wang M."/>
            <person name="Zifcakova L."/>
            <person name="Wipf D."/>
            <person name="Zambonelli A."/>
            <person name="Paolocci F."/>
            <person name="Nowrousian M."/>
            <person name="Ottonello S."/>
            <person name="Baldrian P."/>
            <person name="Spatafora J.W."/>
            <person name="Henrissat B."/>
            <person name="Nagy L.G."/>
            <person name="Aury J.M."/>
            <person name="Wincker P."/>
            <person name="Grigoriev I.V."/>
            <person name="Bonfante P."/>
            <person name="Martin F.M."/>
        </authorList>
    </citation>
    <scope>NUCLEOTIDE SEQUENCE [LARGE SCALE GENOMIC DNA]</scope>
    <source>
        <strain evidence="2 3">ATCC MYA-4762</strain>
    </source>
</reference>
<dbReference type="Proteomes" id="UP000267821">
    <property type="component" value="Unassembled WGS sequence"/>
</dbReference>
<feature type="signal peptide" evidence="1">
    <location>
        <begin position="1"/>
        <end position="17"/>
    </location>
</feature>
<feature type="chain" id="PRO_5018226455" evidence="1">
    <location>
        <begin position="18"/>
        <end position="158"/>
    </location>
</feature>
<keyword evidence="1" id="KW-0732">Signal</keyword>
<organism evidence="2 3">
    <name type="scientific">Terfezia boudieri ATCC MYA-4762</name>
    <dbReference type="NCBI Taxonomy" id="1051890"/>
    <lineage>
        <taxon>Eukaryota</taxon>
        <taxon>Fungi</taxon>
        <taxon>Dikarya</taxon>
        <taxon>Ascomycota</taxon>
        <taxon>Pezizomycotina</taxon>
        <taxon>Pezizomycetes</taxon>
        <taxon>Pezizales</taxon>
        <taxon>Pezizaceae</taxon>
        <taxon>Terfezia</taxon>
    </lineage>
</organism>
<dbReference type="InParanoid" id="A0A3N4LSZ9"/>
<proteinExistence type="predicted"/>
<dbReference type="EMBL" id="ML121563">
    <property type="protein sequence ID" value="RPB21125.1"/>
    <property type="molecule type" value="Genomic_DNA"/>
</dbReference>